<comment type="subcellular location">
    <subcellularLocation>
        <location evidence="1">Cell membrane</location>
        <topology evidence="1">Single-pass membrane protein</topology>
    </subcellularLocation>
</comment>
<evidence type="ECO:0000256" key="10">
    <source>
        <dbReference type="SAM" id="Phobius"/>
    </source>
</evidence>
<name>A0A6I0EW11_9FIRM</name>
<evidence type="ECO:0000256" key="2">
    <source>
        <dbReference type="ARBA" id="ARBA00006742"/>
    </source>
</evidence>
<dbReference type="OrthoDB" id="9800132at2"/>
<comment type="similarity">
    <text evidence="2">Belongs to the YajC family.</text>
</comment>
<dbReference type="RefSeq" id="WP_151621608.1">
    <property type="nucleotide sequence ID" value="NZ_WBXO01000013.1"/>
</dbReference>
<accession>A0A6I0EW11</accession>
<dbReference type="SMART" id="SM01323">
    <property type="entry name" value="YajC"/>
    <property type="match status" value="1"/>
</dbReference>
<evidence type="ECO:0000256" key="8">
    <source>
        <dbReference type="ARBA" id="ARBA00023010"/>
    </source>
</evidence>
<sequence length="85" mass="9410">MEQGWFLVYMVALFALFYFVAIRPQMKAQKAHKELVSSLKVSDKVVTAGGLHGTLTFVGEETVMVEVSEGINVEFTKTAIVKKAD</sequence>
<dbReference type="Pfam" id="PF02699">
    <property type="entry name" value="YajC"/>
    <property type="match status" value="1"/>
</dbReference>
<evidence type="ECO:0000256" key="5">
    <source>
        <dbReference type="ARBA" id="ARBA00022692"/>
    </source>
</evidence>
<keyword evidence="12" id="KW-1185">Reference proteome</keyword>
<dbReference type="InterPro" id="IPR003849">
    <property type="entry name" value="Preprotein_translocase_YajC"/>
</dbReference>
<keyword evidence="5 10" id="KW-0812">Transmembrane</keyword>
<dbReference type="Proteomes" id="UP000468766">
    <property type="component" value="Unassembled WGS sequence"/>
</dbReference>
<keyword evidence="6" id="KW-0653">Protein transport</keyword>
<evidence type="ECO:0000256" key="9">
    <source>
        <dbReference type="ARBA" id="ARBA00023136"/>
    </source>
</evidence>
<feature type="transmembrane region" description="Helical" evidence="10">
    <location>
        <begin position="6"/>
        <end position="22"/>
    </location>
</feature>
<dbReference type="AlphaFoldDB" id="A0A6I0EW11"/>
<evidence type="ECO:0000256" key="7">
    <source>
        <dbReference type="ARBA" id="ARBA00022989"/>
    </source>
</evidence>
<dbReference type="PANTHER" id="PTHR33909:SF1">
    <property type="entry name" value="SEC TRANSLOCON ACCESSORY COMPLEX SUBUNIT YAJC"/>
    <property type="match status" value="1"/>
</dbReference>
<protein>
    <submittedName>
        <fullName evidence="11">Preprotein translocase subunit YajC</fullName>
    </submittedName>
</protein>
<keyword evidence="4" id="KW-1003">Cell membrane</keyword>
<evidence type="ECO:0000256" key="3">
    <source>
        <dbReference type="ARBA" id="ARBA00022448"/>
    </source>
</evidence>
<evidence type="ECO:0000256" key="4">
    <source>
        <dbReference type="ARBA" id="ARBA00022475"/>
    </source>
</evidence>
<dbReference type="GO" id="GO:0015031">
    <property type="term" value="P:protein transport"/>
    <property type="evidence" value="ECO:0007669"/>
    <property type="project" value="UniProtKB-KW"/>
</dbReference>
<keyword evidence="9 10" id="KW-0472">Membrane</keyword>
<evidence type="ECO:0000256" key="1">
    <source>
        <dbReference type="ARBA" id="ARBA00004162"/>
    </source>
</evidence>
<keyword evidence="3" id="KW-0813">Transport</keyword>
<evidence type="ECO:0000313" key="12">
    <source>
        <dbReference type="Proteomes" id="UP000468766"/>
    </source>
</evidence>
<dbReference type="NCBIfam" id="TIGR00739">
    <property type="entry name" value="yajC"/>
    <property type="match status" value="1"/>
</dbReference>
<dbReference type="PANTHER" id="PTHR33909">
    <property type="entry name" value="SEC TRANSLOCON ACCESSORY COMPLEX SUBUNIT YAJC"/>
    <property type="match status" value="1"/>
</dbReference>
<dbReference type="EMBL" id="WBXO01000013">
    <property type="protein sequence ID" value="KAB2951258.1"/>
    <property type="molecule type" value="Genomic_DNA"/>
</dbReference>
<comment type="caution">
    <text evidence="11">The sequence shown here is derived from an EMBL/GenBank/DDBJ whole genome shotgun (WGS) entry which is preliminary data.</text>
</comment>
<reference evidence="11 12" key="1">
    <citation type="submission" date="2019-10" db="EMBL/GenBank/DDBJ databases">
        <title>Whole-genome sequence of the extremophile Heliorestis acidaminivorans DSM 24790.</title>
        <authorList>
            <person name="Kyndt J.A."/>
            <person name="Meyer T.E."/>
        </authorList>
    </citation>
    <scope>NUCLEOTIDE SEQUENCE [LARGE SCALE GENOMIC DNA]</scope>
    <source>
        <strain evidence="11 12">DSM 24790</strain>
    </source>
</reference>
<dbReference type="GO" id="GO:0005886">
    <property type="term" value="C:plasma membrane"/>
    <property type="evidence" value="ECO:0007669"/>
    <property type="project" value="UniProtKB-SubCell"/>
</dbReference>
<dbReference type="PRINTS" id="PR01853">
    <property type="entry name" value="YAJCTRNLCASE"/>
</dbReference>
<evidence type="ECO:0000256" key="6">
    <source>
        <dbReference type="ARBA" id="ARBA00022927"/>
    </source>
</evidence>
<proteinExistence type="inferred from homology"/>
<keyword evidence="7 10" id="KW-1133">Transmembrane helix</keyword>
<keyword evidence="8" id="KW-0811">Translocation</keyword>
<organism evidence="11 12">
    <name type="scientific">Heliorestis acidaminivorans</name>
    <dbReference type="NCBI Taxonomy" id="553427"/>
    <lineage>
        <taxon>Bacteria</taxon>
        <taxon>Bacillati</taxon>
        <taxon>Bacillota</taxon>
        <taxon>Clostridia</taxon>
        <taxon>Eubacteriales</taxon>
        <taxon>Heliobacteriaceae</taxon>
        <taxon>Heliorestis</taxon>
    </lineage>
</organism>
<evidence type="ECO:0000313" key="11">
    <source>
        <dbReference type="EMBL" id="KAB2951258.1"/>
    </source>
</evidence>
<gene>
    <name evidence="11" type="primary">yajC</name>
    <name evidence="11" type="ORF">F9B85_12890</name>
</gene>